<dbReference type="InterPro" id="IPR002645">
    <property type="entry name" value="STAS_dom"/>
</dbReference>
<dbReference type="GO" id="GO:0043856">
    <property type="term" value="F:anti-sigma factor antagonist activity"/>
    <property type="evidence" value="ECO:0007669"/>
    <property type="project" value="InterPro"/>
</dbReference>
<dbReference type="PROSITE" id="PS50801">
    <property type="entry name" value="STAS"/>
    <property type="match status" value="1"/>
</dbReference>
<evidence type="ECO:0000256" key="1">
    <source>
        <dbReference type="ARBA" id="ARBA00001976"/>
    </source>
</evidence>
<evidence type="ECO:0000256" key="2">
    <source>
        <dbReference type="ARBA" id="ARBA00009013"/>
    </source>
</evidence>
<keyword evidence="5" id="KW-0749">Sporulation</keyword>
<sequence length="182" mass="20139">MVSGPPAVRCRRACSRVFGRTMSTERWGRRQEMTCNRKKLPEPRAAAAGRAEQEGAWPAMSSMEYELVGQSLIVRLSGELDLVAAARFKETVEDIMDRRPVRHLYVNLARVTFVDSAFLGALFGRYRRITREGGRVGVIGVPPQVRSALEFSGVFRTMEEFRSEQEALSADRAGSGAGEGAV</sequence>
<evidence type="ECO:0000256" key="5">
    <source>
        <dbReference type="ARBA" id="ARBA00022969"/>
    </source>
</evidence>
<dbReference type="PANTHER" id="PTHR33495:SF2">
    <property type="entry name" value="ANTI-SIGMA FACTOR ANTAGONIST TM_1081-RELATED"/>
    <property type="match status" value="1"/>
</dbReference>
<dbReference type="EMBL" id="PIUK01000057">
    <property type="protein sequence ID" value="MBY6276080.1"/>
    <property type="molecule type" value="Genomic_DNA"/>
</dbReference>
<accession>A0A953LE31</accession>
<dbReference type="PANTHER" id="PTHR33495">
    <property type="entry name" value="ANTI-SIGMA FACTOR ANTAGONIST TM_1081-RELATED-RELATED"/>
    <property type="match status" value="1"/>
</dbReference>
<dbReference type="NCBIfam" id="TIGR02886">
    <property type="entry name" value="spore_II_AA"/>
    <property type="match status" value="1"/>
</dbReference>
<keyword evidence="4" id="KW-0597">Phosphoprotein</keyword>
<dbReference type="SUPFAM" id="SSF52091">
    <property type="entry name" value="SpoIIaa-like"/>
    <property type="match status" value="1"/>
</dbReference>
<dbReference type="GO" id="GO:0045152">
    <property type="term" value="F:antisigma factor binding"/>
    <property type="evidence" value="ECO:0007669"/>
    <property type="project" value="InterPro"/>
</dbReference>
<evidence type="ECO:0000313" key="9">
    <source>
        <dbReference type="Proteomes" id="UP000732377"/>
    </source>
</evidence>
<reference evidence="8" key="1">
    <citation type="submission" date="2017-11" db="EMBL/GenBank/DDBJ databases">
        <title>Three new genomes from thermophilic consortium.</title>
        <authorList>
            <person name="Quaggio R."/>
            <person name="Amgarten D."/>
            <person name="Setubal J.C."/>
        </authorList>
    </citation>
    <scope>NUCLEOTIDE SEQUENCE</scope>
    <source>
        <strain evidence="8">ZCTH01-B2</strain>
    </source>
</reference>
<dbReference type="CDD" id="cd07043">
    <property type="entry name" value="STAS_anti-anti-sigma_factors"/>
    <property type="match status" value="1"/>
</dbReference>
<evidence type="ECO:0000259" key="7">
    <source>
        <dbReference type="PROSITE" id="PS50801"/>
    </source>
</evidence>
<evidence type="ECO:0000313" key="8">
    <source>
        <dbReference type="EMBL" id="MBY6276080.1"/>
    </source>
</evidence>
<protein>
    <recommendedName>
        <fullName evidence="3 6">Anti-sigma F factor antagonist</fullName>
    </recommendedName>
    <alternativeName>
        <fullName evidence="6">Stage II sporulation protein</fullName>
    </alternativeName>
</protein>
<dbReference type="InterPro" id="IPR003658">
    <property type="entry name" value="Anti-sigma_ant"/>
</dbReference>
<dbReference type="InterPro" id="IPR014237">
    <property type="entry name" value="Anti-sigma_F_ant"/>
</dbReference>
<dbReference type="InterPro" id="IPR036513">
    <property type="entry name" value="STAS_dom_sf"/>
</dbReference>
<feature type="domain" description="STAS" evidence="7">
    <location>
        <begin position="61"/>
        <end position="171"/>
    </location>
</feature>
<proteinExistence type="inferred from homology"/>
<dbReference type="NCBIfam" id="TIGR00377">
    <property type="entry name" value="ant_ant_sig"/>
    <property type="match status" value="1"/>
</dbReference>
<organism evidence="8 9">
    <name type="scientific">Symbiobacterium thermophilum</name>
    <dbReference type="NCBI Taxonomy" id="2734"/>
    <lineage>
        <taxon>Bacteria</taxon>
        <taxon>Bacillati</taxon>
        <taxon>Bacillota</taxon>
        <taxon>Clostridia</taxon>
        <taxon>Eubacteriales</taxon>
        <taxon>Symbiobacteriaceae</taxon>
        <taxon>Symbiobacterium</taxon>
    </lineage>
</organism>
<dbReference type="Proteomes" id="UP000732377">
    <property type="component" value="Unassembled WGS sequence"/>
</dbReference>
<dbReference type="Pfam" id="PF01740">
    <property type="entry name" value="STAS"/>
    <property type="match status" value="1"/>
</dbReference>
<comment type="function">
    <text evidence="1">In the phosphorylated form it could act as an anti-anti-sigma factor that counteracts SpoIIAB and thus releases sigma f from inhibition.</text>
</comment>
<dbReference type="Gene3D" id="3.30.750.24">
    <property type="entry name" value="STAS domain"/>
    <property type="match status" value="1"/>
</dbReference>
<dbReference type="GO" id="GO:0030435">
    <property type="term" value="P:sporulation resulting in formation of a cellular spore"/>
    <property type="evidence" value="ECO:0007669"/>
    <property type="project" value="UniProtKB-KW"/>
</dbReference>
<name>A0A953LE31_SYMTR</name>
<evidence type="ECO:0000256" key="6">
    <source>
        <dbReference type="RuleBase" id="RU003749"/>
    </source>
</evidence>
<gene>
    <name evidence="8" type="primary">spoIIAA</name>
    <name evidence="8" type="ORF">CWE10_07650</name>
</gene>
<evidence type="ECO:0000256" key="4">
    <source>
        <dbReference type="ARBA" id="ARBA00022553"/>
    </source>
</evidence>
<comment type="caution">
    <text evidence="8">The sequence shown here is derived from an EMBL/GenBank/DDBJ whole genome shotgun (WGS) entry which is preliminary data.</text>
</comment>
<comment type="similarity">
    <text evidence="2 6">Belongs to the anti-sigma-factor antagonist family.</text>
</comment>
<evidence type="ECO:0000256" key="3">
    <source>
        <dbReference type="ARBA" id="ARBA00020784"/>
    </source>
</evidence>
<dbReference type="AlphaFoldDB" id="A0A953LE31"/>